<accession>A0ACC8XG79</accession>
<comment type="caution">
    <text evidence="1">The sequence shown here is derived from an EMBL/GenBank/DDBJ whole genome shotgun (WGS) entry which is preliminary data.</text>
</comment>
<protein>
    <submittedName>
        <fullName evidence="1">Uncharacterized protein</fullName>
    </submittedName>
</protein>
<evidence type="ECO:0000313" key="1">
    <source>
        <dbReference type="EMBL" id="ONI42588.1"/>
    </source>
</evidence>
<dbReference type="EMBL" id="LJDB01000010">
    <property type="protein sequence ID" value="ONI42588.1"/>
    <property type="molecule type" value="Genomic_DNA"/>
</dbReference>
<dbReference type="Proteomes" id="UP000188605">
    <property type="component" value="Unassembled WGS sequence"/>
</dbReference>
<reference evidence="1" key="1">
    <citation type="submission" date="2016-08" db="EMBL/GenBank/DDBJ databases">
        <authorList>
            <person name="Ngugi D.K."/>
            <person name="Miyake S."/>
            <person name="Stingl U."/>
        </authorList>
    </citation>
    <scope>NUCLEOTIDE SEQUENCE</scope>
    <source>
        <strain evidence="1">SCG-B11WGA-EpuloA1</strain>
    </source>
</reference>
<sequence>MKIINNIPALQGLNSFHYNNGLLNASAQKLSSGLRITKSADDVSGYAISNKIRTQVQGTKQANNNAMDGIAIVQTAEGSLEEVHDMLQRMRELAIQSANNTNVSIDRSQIQKEMDHLIAEINTITGNSEFNTMPLLKGGKPLAEAPFIVELKRTVDENGDEISDLTNNPRLARLDEYAQYKVQILNSATAEPGSGFTLDGVVFEYYDSDEGLYKGSAQPIDIKKARPDGSTSDVLHMYNITPGFKNFVFSEEGGEFKLTAKEKGSAGNYMVAHMGGTPTNNIKTQIGANAHQLLDLKLDAISSTTLGLMAPTGTPGYKEASNGGKPVSLPSYGGTPVTLPLNNTEMSPSSFKFENDESNNAVNFASAVPLTSSNIEYSGLNVMDDDSIQFSIQAIDKAIAKVSKARSYIGAAQNRLQYTIEDLDVTEETMTETFSKIRDTDMAAEMTEFTRTDVLTQSAVSMLAKANELPSLVMQLLQN</sequence>
<gene>
    <name evidence="1" type="ORF">AN396_14105</name>
</gene>
<proteinExistence type="predicted"/>
<name>A0ACC8XG79_9FIRM</name>
<keyword evidence="2" id="KW-1185">Reference proteome</keyword>
<evidence type="ECO:0000313" key="2">
    <source>
        <dbReference type="Proteomes" id="UP000188605"/>
    </source>
</evidence>
<organism evidence="1 2">
    <name type="scientific">Candidatus Epulonipiscium fishelsonii</name>
    <dbReference type="NCBI Taxonomy" id="77094"/>
    <lineage>
        <taxon>Bacteria</taxon>
        <taxon>Bacillati</taxon>
        <taxon>Bacillota</taxon>
        <taxon>Clostridia</taxon>
        <taxon>Lachnospirales</taxon>
        <taxon>Lachnospiraceae</taxon>
        <taxon>Candidatus Epulonipiscium</taxon>
    </lineage>
</organism>